<dbReference type="EMBL" id="FQVB01000026">
    <property type="protein sequence ID" value="SHF75591.1"/>
    <property type="molecule type" value="Genomic_DNA"/>
</dbReference>
<keyword evidence="2 5" id="KW-0489">Methyltransferase</keyword>
<evidence type="ECO:0000256" key="2">
    <source>
        <dbReference type="ARBA" id="ARBA00022603"/>
    </source>
</evidence>
<dbReference type="Pfam" id="PF01888">
    <property type="entry name" value="CbiD"/>
    <property type="match status" value="2"/>
</dbReference>
<evidence type="ECO:0000256" key="5">
    <source>
        <dbReference type="HAMAP-Rule" id="MF_00787"/>
    </source>
</evidence>
<dbReference type="HAMAP" id="MF_00787">
    <property type="entry name" value="CbiD"/>
    <property type="match status" value="1"/>
</dbReference>
<dbReference type="GO" id="GO:0043780">
    <property type="term" value="F:cobalt-precorrin-5B C1-methyltransferase activity"/>
    <property type="evidence" value="ECO:0007669"/>
    <property type="project" value="RHEA"/>
</dbReference>
<dbReference type="EC" id="2.1.1.195" evidence="5"/>
<keyword evidence="7" id="KW-1185">Reference proteome</keyword>
<gene>
    <name evidence="5" type="primary">cbiD</name>
    <name evidence="6" type="ORF">SAMN02745206_02600</name>
</gene>
<evidence type="ECO:0000256" key="4">
    <source>
        <dbReference type="ARBA" id="ARBA00022691"/>
    </source>
</evidence>
<comment type="function">
    <text evidence="5">Catalyzes the methylation of C-1 in cobalt-precorrin-5B to form cobalt-precorrin-6A.</text>
</comment>
<proteinExistence type="inferred from homology"/>
<dbReference type="NCBIfam" id="TIGR00312">
    <property type="entry name" value="cbiD"/>
    <property type="match status" value="1"/>
</dbReference>
<evidence type="ECO:0000256" key="1">
    <source>
        <dbReference type="ARBA" id="ARBA00022573"/>
    </source>
</evidence>
<comment type="catalytic activity">
    <reaction evidence="5">
        <text>Co-precorrin-5B + S-adenosyl-L-methionine = Co-precorrin-6A + S-adenosyl-L-homocysteine</text>
        <dbReference type="Rhea" id="RHEA:26285"/>
        <dbReference type="ChEBI" id="CHEBI:57856"/>
        <dbReference type="ChEBI" id="CHEBI:59789"/>
        <dbReference type="ChEBI" id="CHEBI:60063"/>
        <dbReference type="ChEBI" id="CHEBI:60064"/>
        <dbReference type="EC" id="2.1.1.195"/>
    </reaction>
</comment>
<dbReference type="UniPathway" id="UPA00148">
    <property type="reaction ID" value="UER00227"/>
</dbReference>
<comment type="pathway">
    <text evidence="5">Cofactor biosynthesis; adenosylcobalamin biosynthesis; cob(II)yrinate a,c-diamide from sirohydrochlorin (anaerobic route): step 6/10.</text>
</comment>
<dbReference type="RefSeq" id="WP_073040161.1">
    <property type="nucleotide sequence ID" value="NZ_FQVB01000026.1"/>
</dbReference>
<keyword evidence="4 5" id="KW-0949">S-adenosyl-L-methionine</keyword>
<evidence type="ECO:0000313" key="6">
    <source>
        <dbReference type="EMBL" id="SHF75591.1"/>
    </source>
</evidence>
<dbReference type="SUPFAM" id="SSF111342">
    <property type="entry name" value="CbiD-like"/>
    <property type="match status" value="2"/>
</dbReference>
<dbReference type="GO" id="GO:0019251">
    <property type="term" value="P:anaerobic cobalamin biosynthetic process"/>
    <property type="evidence" value="ECO:0007669"/>
    <property type="project" value="UniProtKB-UniRule"/>
</dbReference>
<sequence length="436" mass="45882">MSGTSGQETAGRRRLRMGFSTGTAMTAAARAAARCLLSGECPSSVAVRLPAGYYLPVEVARCVGHGDWAEACVIKDGGDDPDVTHRARVCVRLCLGRFSSDPETGGLEVGAGWIRLTAGAGVGRVTKPGLPVAVGEPAVNPVPRRMLAENLLEEVGRVPSQALHGVPLGFGADRVPWESPAGSPGVWIPAPGPLEAAPAVTVHVEVSVPGGEDLARHTLNARLGVLGGISILGTTGLVRPFSHQAYEETIQVALDVARSTGCSQVVLSTGGKSEKMARALLNGLPPESFVQIADFFAFAVKRAVAEGFRSIVHSVFFGKAVKMAQGHPYTHAHKVAMDLEAVARCAAEIGMPDETVRRIRGANTARHALEILKAASGREGSEVRDAPPRHTLPVHRVVRRIAREAARQSKALAGRETDVRLLLFDYDGALLADVTA</sequence>
<dbReference type="OrthoDB" id="6439987at2"/>
<keyword evidence="3 5" id="KW-0808">Transferase</keyword>
<comment type="similarity">
    <text evidence="5">Belongs to the CbiD family.</text>
</comment>
<dbReference type="PANTHER" id="PTHR35863">
    <property type="entry name" value="COBALT-PRECORRIN-5B C(1)-METHYLTRANSFERASE"/>
    <property type="match status" value="1"/>
</dbReference>
<dbReference type="STRING" id="1121391.SAMN02745206_02600"/>
<evidence type="ECO:0000313" key="7">
    <source>
        <dbReference type="Proteomes" id="UP000184076"/>
    </source>
</evidence>
<reference evidence="7" key="1">
    <citation type="submission" date="2016-11" db="EMBL/GenBank/DDBJ databases">
        <authorList>
            <person name="Varghese N."/>
            <person name="Submissions S."/>
        </authorList>
    </citation>
    <scope>NUCLEOTIDE SEQUENCE [LARGE SCALE GENOMIC DNA]</scope>
    <source>
        <strain evidence="7">DSM 9756</strain>
    </source>
</reference>
<evidence type="ECO:0000256" key="3">
    <source>
        <dbReference type="ARBA" id="ARBA00022679"/>
    </source>
</evidence>
<dbReference type="InterPro" id="IPR002748">
    <property type="entry name" value="CbiD"/>
</dbReference>
<protein>
    <recommendedName>
        <fullName evidence="5">Cobalt-precorrin-5B C(1)-methyltransferase</fullName>
        <ecNumber evidence="5">2.1.1.195</ecNumber>
    </recommendedName>
    <alternativeName>
        <fullName evidence="5">Cobalt-precorrin-6A synthase</fullName>
    </alternativeName>
</protein>
<dbReference type="Proteomes" id="UP000184076">
    <property type="component" value="Unassembled WGS sequence"/>
</dbReference>
<name>A0A1M5E967_9BACT</name>
<dbReference type="GO" id="GO:0032259">
    <property type="term" value="P:methylation"/>
    <property type="evidence" value="ECO:0007669"/>
    <property type="project" value="UniProtKB-KW"/>
</dbReference>
<dbReference type="AlphaFoldDB" id="A0A1M5E967"/>
<dbReference type="InterPro" id="IPR036074">
    <property type="entry name" value="CbiD_sf"/>
</dbReference>
<keyword evidence="1 5" id="KW-0169">Cobalamin biosynthesis</keyword>
<organism evidence="6 7">
    <name type="scientific">Desulfacinum infernum DSM 9756</name>
    <dbReference type="NCBI Taxonomy" id="1121391"/>
    <lineage>
        <taxon>Bacteria</taxon>
        <taxon>Pseudomonadati</taxon>
        <taxon>Thermodesulfobacteriota</taxon>
        <taxon>Syntrophobacteria</taxon>
        <taxon>Syntrophobacterales</taxon>
        <taxon>Syntrophobacteraceae</taxon>
        <taxon>Desulfacinum</taxon>
    </lineage>
</organism>
<dbReference type="PANTHER" id="PTHR35863:SF1">
    <property type="entry name" value="COBALT-PRECORRIN-5B C(1)-METHYLTRANSFERASE"/>
    <property type="match status" value="1"/>
</dbReference>
<accession>A0A1M5E967</accession>
<dbReference type="Gene3D" id="3.30.2110.10">
    <property type="entry name" value="CbiD-like"/>
    <property type="match status" value="1"/>
</dbReference>